<accession>A0A5J4W6Q1</accession>
<comment type="caution">
    <text evidence="1">The sequence shown here is derived from an EMBL/GenBank/DDBJ whole genome shotgun (WGS) entry which is preliminary data.</text>
</comment>
<dbReference type="PANTHER" id="PTHR33050:SF7">
    <property type="entry name" value="RIBONUCLEASE H"/>
    <property type="match status" value="1"/>
</dbReference>
<dbReference type="InterPro" id="IPR012337">
    <property type="entry name" value="RNaseH-like_sf"/>
</dbReference>
<dbReference type="InterPro" id="IPR052055">
    <property type="entry name" value="Hepadnavirus_pol/RT"/>
</dbReference>
<organism evidence="1 2">
    <name type="scientific">Streblomastix strix</name>
    <dbReference type="NCBI Taxonomy" id="222440"/>
    <lineage>
        <taxon>Eukaryota</taxon>
        <taxon>Metamonada</taxon>
        <taxon>Preaxostyla</taxon>
        <taxon>Oxymonadida</taxon>
        <taxon>Streblomastigidae</taxon>
        <taxon>Streblomastix</taxon>
    </lineage>
</organism>
<sequence>MIGRVIHTIEQFQLGALYVKQISKDMNRIVKHKGWYGKLYLTMKYLAELQQWITQIYFNKLRKIVKWIYEAVIASDAALSGWGVTLQINKMDPIRIFGRWYYLRATSNQKEISAIYQALKQFEATLQSMNIKCLKIQSDNSTACYRLMRKRAAFSIHNQFDKILVMIEQNGWIIKVEYIKGLDNKELDALSKLARAGDYQIKSDVLMEVLQQWHISITLDAFASRRNANHKRYYSIQNVNRAFG</sequence>
<evidence type="ECO:0000313" key="2">
    <source>
        <dbReference type="Proteomes" id="UP000324800"/>
    </source>
</evidence>
<reference evidence="1 2" key="1">
    <citation type="submission" date="2019-03" db="EMBL/GenBank/DDBJ databases">
        <title>Single cell metagenomics reveals metabolic interactions within the superorganism composed of flagellate Streblomastix strix and complex community of Bacteroidetes bacteria on its surface.</title>
        <authorList>
            <person name="Treitli S.C."/>
            <person name="Kolisko M."/>
            <person name="Husnik F."/>
            <person name="Keeling P."/>
            <person name="Hampl V."/>
        </authorList>
    </citation>
    <scope>NUCLEOTIDE SEQUENCE [LARGE SCALE GENOMIC DNA]</scope>
    <source>
        <strain evidence="1">ST1C</strain>
    </source>
</reference>
<proteinExistence type="predicted"/>
<dbReference type="SUPFAM" id="SSF53098">
    <property type="entry name" value="Ribonuclease H-like"/>
    <property type="match status" value="1"/>
</dbReference>
<evidence type="ECO:0000313" key="1">
    <source>
        <dbReference type="EMBL" id="KAA6390450.1"/>
    </source>
</evidence>
<name>A0A5J4W6Q1_9EUKA</name>
<protein>
    <submittedName>
        <fullName evidence="1">Uncharacterized protein</fullName>
    </submittedName>
</protein>
<dbReference type="EMBL" id="SNRW01003213">
    <property type="protein sequence ID" value="KAA6390450.1"/>
    <property type="molecule type" value="Genomic_DNA"/>
</dbReference>
<dbReference type="PANTHER" id="PTHR33050">
    <property type="entry name" value="REVERSE TRANSCRIPTASE DOMAIN-CONTAINING PROTEIN"/>
    <property type="match status" value="1"/>
</dbReference>
<dbReference type="Proteomes" id="UP000324800">
    <property type="component" value="Unassembled WGS sequence"/>
</dbReference>
<dbReference type="AlphaFoldDB" id="A0A5J4W6Q1"/>
<dbReference type="Gene3D" id="3.30.420.10">
    <property type="entry name" value="Ribonuclease H-like superfamily/Ribonuclease H"/>
    <property type="match status" value="1"/>
</dbReference>
<dbReference type="GO" id="GO:0003676">
    <property type="term" value="F:nucleic acid binding"/>
    <property type="evidence" value="ECO:0007669"/>
    <property type="project" value="InterPro"/>
</dbReference>
<dbReference type="InterPro" id="IPR036397">
    <property type="entry name" value="RNaseH_sf"/>
</dbReference>
<gene>
    <name evidence="1" type="ORF">EZS28_014021</name>
</gene>